<feature type="region of interest" description="Disordered" evidence="1">
    <location>
        <begin position="572"/>
        <end position="621"/>
    </location>
</feature>
<feature type="transmembrane region" description="Helical" evidence="2">
    <location>
        <begin position="45"/>
        <end position="66"/>
    </location>
</feature>
<feature type="region of interest" description="Disordered" evidence="1">
    <location>
        <begin position="681"/>
        <end position="718"/>
    </location>
</feature>
<feature type="region of interest" description="Disordered" evidence="1">
    <location>
        <begin position="871"/>
        <end position="943"/>
    </location>
</feature>
<feature type="region of interest" description="Disordered" evidence="1">
    <location>
        <begin position="765"/>
        <end position="817"/>
    </location>
</feature>
<accession>A0AA88Y940</accession>
<organism evidence="3 4">
    <name type="scientific">Pinctada imbricata</name>
    <name type="common">Atlantic pearl-oyster</name>
    <name type="synonym">Pinctada martensii</name>
    <dbReference type="NCBI Taxonomy" id="66713"/>
    <lineage>
        <taxon>Eukaryota</taxon>
        <taxon>Metazoa</taxon>
        <taxon>Spiralia</taxon>
        <taxon>Lophotrochozoa</taxon>
        <taxon>Mollusca</taxon>
        <taxon>Bivalvia</taxon>
        <taxon>Autobranchia</taxon>
        <taxon>Pteriomorphia</taxon>
        <taxon>Pterioida</taxon>
        <taxon>Pterioidea</taxon>
        <taxon>Pteriidae</taxon>
        <taxon>Pinctada</taxon>
    </lineage>
</organism>
<keyword evidence="2" id="KW-1133">Transmembrane helix</keyword>
<keyword evidence="4" id="KW-1185">Reference proteome</keyword>
<keyword evidence="2" id="KW-0812">Transmembrane</keyword>
<evidence type="ECO:0000313" key="3">
    <source>
        <dbReference type="EMBL" id="KAK3091741.1"/>
    </source>
</evidence>
<feature type="region of interest" description="Disordered" evidence="1">
    <location>
        <begin position="159"/>
        <end position="221"/>
    </location>
</feature>
<keyword evidence="2" id="KW-0472">Membrane</keyword>
<feature type="compositionally biased region" description="Polar residues" evidence="1">
    <location>
        <begin position="871"/>
        <end position="907"/>
    </location>
</feature>
<dbReference type="Proteomes" id="UP001186944">
    <property type="component" value="Unassembled WGS sequence"/>
</dbReference>
<feature type="compositionally biased region" description="Polar residues" evidence="1">
    <location>
        <begin position="769"/>
        <end position="779"/>
    </location>
</feature>
<feature type="compositionally biased region" description="Basic and acidic residues" evidence="1">
    <location>
        <begin position="798"/>
        <end position="811"/>
    </location>
</feature>
<name>A0AA88Y940_PINIB</name>
<dbReference type="AlphaFoldDB" id="A0AA88Y940"/>
<protein>
    <submittedName>
        <fullName evidence="3">Uncharacterized protein</fullName>
    </submittedName>
</protein>
<evidence type="ECO:0000313" key="4">
    <source>
        <dbReference type="Proteomes" id="UP001186944"/>
    </source>
</evidence>
<sequence>MSTRVRLLFNFPQYRVMAQSIVTMTLGVCSIGAAIFGFWVKVWGYYLYTGAWAGGVCVLAGALGIHASRFKGVCTVKLFMAMAYFAFLASLAQLILSIGGIINTSNFYMHEEIKANEGTTQLIHGLLIGFGTFQSILSFICAVICSRLLCCFKPNQMKTSTTGNKRSIARNDSRTSTSSHRPLVSGERGRRSKRKKEGQNGNFQQIPSTADSGNRPIIRGRRYGNVPVVGSNVVELMEKQDKLKLLPVNYNENRSNHNLDIEMNTFRSPRDRDINYQSSNNYNSESRRIQDREHQIDCNLGNTRTVNNILYADGVESPDGQTTGLKSFPSNSSAKDVQGTRIHRIPSNSSYAHSFIPIENAVEEPLSIEEDEELPPYEEAIKEDKEAQCFHVDDVISNCFEPPNLQPSIENVSNEVQTTGPPSLNSGNNCDLNTYSVFNGRVSPFLDSNIPFDPQGVSYCSIKGNNGHVVSSDTVKISSMERKSHDEQRGMYQSIPSARMRDSEDKLMKNELKGLSDSVESSPDFFSRRDPRRISVSSTMSLPVGYAPPKPPRLFHKDYTSLKTFVSSDSLSTLISPSSMDKSLDSVRSKTLSPRNSLVSKQRDERGSAPTIFDNRKSVSKSSNSENTVFRYDMDIILPLSVKTNECKPREDSLKASVPYAHSSPKLKGWDELIKHKSPGISPIVVPDKVKHDNRGGILSHKASNNSQDPSDKDNSLSLKPYLIKSSEEHGEYAKRKHLSDAIVNQTGAGGFTFSESEFSISYGGNELDTGSSRQNSQVGRPERSKSYPRMKSKPALARKESSGDEHKGSDRPSLSVLERKLPLPSSFMSSSCAPVLSVWKGSENCDPVIDASTQFITAVNYTERNPSSGDVSFGLSSHNSGQNFNEETGTAGNSSAAPARSDTASSDKPLLQQIDNSSQSNTVTSHTRSPTTPGKPIYSILL</sequence>
<evidence type="ECO:0000256" key="1">
    <source>
        <dbReference type="SAM" id="MobiDB-lite"/>
    </source>
</evidence>
<feature type="transmembrane region" description="Helical" evidence="2">
    <location>
        <begin position="21"/>
        <end position="39"/>
    </location>
</feature>
<evidence type="ECO:0000256" key="2">
    <source>
        <dbReference type="SAM" id="Phobius"/>
    </source>
</evidence>
<gene>
    <name evidence="3" type="ORF">FSP39_022275</name>
</gene>
<feature type="transmembrane region" description="Helical" evidence="2">
    <location>
        <begin position="122"/>
        <end position="150"/>
    </location>
</feature>
<feature type="compositionally biased region" description="Polar residues" evidence="1">
    <location>
        <begin position="589"/>
        <end position="600"/>
    </location>
</feature>
<proteinExistence type="predicted"/>
<feature type="compositionally biased region" description="Polar residues" evidence="1">
    <location>
        <begin position="199"/>
        <end position="212"/>
    </location>
</feature>
<reference evidence="3" key="1">
    <citation type="submission" date="2019-08" db="EMBL/GenBank/DDBJ databases">
        <title>The improved chromosome-level genome for the pearl oyster Pinctada fucata martensii using PacBio sequencing and Hi-C.</title>
        <authorList>
            <person name="Zheng Z."/>
        </authorList>
    </citation>
    <scope>NUCLEOTIDE SEQUENCE</scope>
    <source>
        <strain evidence="3">ZZ-2019</strain>
        <tissue evidence="3">Adductor muscle</tissue>
    </source>
</reference>
<dbReference type="EMBL" id="VSWD01000010">
    <property type="protein sequence ID" value="KAK3091741.1"/>
    <property type="molecule type" value="Genomic_DNA"/>
</dbReference>
<feature type="compositionally biased region" description="Polar residues" evidence="1">
    <location>
        <begin position="914"/>
        <end position="933"/>
    </location>
</feature>
<feature type="transmembrane region" description="Helical" evidence="2">
    <location>
        <begin position="78"/>
        <end position="102"/>
    </location>
</feature>
<comment type="caution">
    <text evidence="3">The sequence shown here is derived from an EMBL/GenBank/DDBJ whole genome shotgun (WGS) entry which is preliminary data.</text>
</comment>